<gene>
    <name evidence="2" type="ORF">A3H70_03360</name>
</gene>
<reference evidence="2 3" key="1">
    <citation type="journal article" date="2016" name="Nat. Commun.">
        <title>Thousands of microbial genomes shed light on interconnected biogeochemical processes in an aquifer system.</title>
        <authorList>
            <person name="Anantharaman K."/>
            <person name="Brown C.T."/>
            <person name="Hug L.A."/>
            <person name="Sharon I."/>
            <person name="Castelle C.J."/>
            <person name="Probst A.J."/>
            <person name="Thomas B.C."/>
            <person name="Singh A."/>
            <person name="Wilkins M.J."/>
            <person name="Karaoz U."/>
            <person name="Brodie E.L."/>
            <person name="Williams K.H."/>
            <person name="Hubbard S.S."/>
            <person name="Banfield J.F."/>
        </authorList>
    </citation>
    <scope>NUCLEOTIDE SEQUENCE [LARGE SCALE GENOMIC DNA]</scope>
</reference>
<dbReference type="STRING" id="1798553.A3H70_03360"/>
<name>A0A1G2BT74_9BACT</name>
<dbReference type="Proteomes" id="UP000178109">
    <property type="component" value="Unassembled WGS sequence"/>
</dbReference>
<dbReference type="AlphaFoldDB" id="A0A1G2BT74"/>
<sequence>MPLQPDWYNVSLKVFLKNDKGEILALKATADSALAGFYDFPGGRINNDEFETDYEILIKRELKEELGPNALYKLSLKPVSFGRHHYFSKRQNKDIRILWLFFEAAYLGGKIKISPEHSDFTWLNLKAIKLESYFKKGSLEAAKRYLELQT</sequence>
<protein>
    <recommendedName>
        <fullName evidence="1">Nudix hydrolase domain-containing protein</fullName>
    </recommendedName>
</protein>
<evidence type="ECO:0000313" key="3">
    <source>
        <dbReference type="Proteomes" id="UP000178109"/>
    </source>
</evidence>
<dbReference type="Gene3D" id="3.90.79.10">
    <property type="entry name" value="Nucleoside Triphosphate Pyrophosphohydrolase"/>
    <property type="match status" value="1"/>
</dbReference>
<dbReference type="PROSITE" id="PS51462">
    <property type="entry name" value="NUDIX"/>
    <property type="match status" value="1"/>
</dbReference>
<feature type="domain" description="Nudix hydrolase" evidence="1">
    <location>
        <begin position="7"/>
        <end position="144"/>
    </location>
</feature>
<dbReference type="EMBL" id="MHKO01000025">
    <property type="protein sequence ID" value="OGY92252.1"/>
    <property type="molecule type" value="Genomic_DNA"/>
</dbReference>
<dbReference type="InterPro" id="IPR000086">
    <property type="entry name" value="NUDIX_hydrolase_dom"/>
</dbReference>
<evidence type="ECO:0000313" key="2">
    <source>
        <dbReference type="EMBL" id="OGY92252.1"/>
    </source>
</evidence>
<accession>A0A1G2BT74</accession>
<proteinExistence type="predicted"/>
<dbReference type="SUPFAM" id="SSF55811">
    <property type="entry name" value="Nudix"/>
    <property type="match status" value="1"/>
</dbReference>
<dbReference type="InterPro" id="IPR015797">
    <property type="entry name" value="NUDIX_hydrolase-like_dom_sf"/>
</dbReference>
<dbReference type="Pfam" id="PF00293">
    <property type="entry name" value="NUDIX"/>
    <property type="match status" value="1"/>
</dbReference>
<organism evidence="2 3">
    <name type="scientific">Candidatus Komeilibacteria bacterium RIFCSPLOWO2_02_FULL_48_11</name>
    <dbReference type="NCBI Taxonomy" id="1798553"/>
    <lineage>
        <taxon>Bacteria</taxon>
        <taxon>Candidatus Komeiliibacteriota</taxon>
    </lineage>
</organism>
<comment type="caution">
    <text evidence="2">The sequence shown here is derived from an EMBL/GenBank/DDBJ whole genome shotgun (WGS) entry which is preliminary data.</text>
</comment>
<evidence type="ECO:0000259" key="1">
    <source>
        <dbReference type="PROSITE" id="PS51462"/>
    </source>
</evidence>